<proteinExistence type="predicted"/>
<dbReference type="SMART" id="SM00471">
    <property type="entry name" value="HDc"/>
    <property type="match status" value="1"/>
</dbReference>
<dbReference type="EMBL" id="JAFREP010000007">
    <property type="protein sequence ID" value="MBO1318824.1"/>
    <property type="molecule type" value="Genomic_DNA"/>
</dbReference>
<dbReference type="Proteomes" id="UP000664417">
    <property type="component" value="Unassembled WGS sequence"/>
</dbReference>
<protein>
    <submittedName>
        <fullName evidence="2">HDOD domain-containing protein</fullName>
    </submittedName>
</protein>
<dbReference type="Gene3D" id="1.10.3210.10">
    <property type="entry name" value="Hypothetical protein af1432"/>
    <property type="match status" value="1"/>
</dbReference>
<name>A0A8J7U3J7_9BACT</name>
<reference evidence="2" key="1">
    <citation type="submission" date="2021-03" db="EMBL/GenBank/DDBJ databases">
        <authorList>
            <person name="Wang G."/>
        </authorList>
    </citation>
    <scope>NUCLEOTIDE SEQUENCE</scope>
    <source>
        <strain evidence="2">KCTC 12899</strain>
    </source>
</reference>
<dbReference type="CDD" id="cd00077">
    <property type="entry name" value="HDc"/>
    <property type="match status" value="1"/>
</dbReference>
<dbReference type="AlphaFoldDB" id="A0A8J7U3J7"/>
<dbReference type="InterPro" id="IPR003607">
    <property type="entry name" value="HD/PDEase_dom"/>
</dbReference>
<keyword evidence="3" id="KW-1185">Reference proteome</keyword>
<dbReference type="NCBIfam" id="TIGR00277">
    <property type="entry name" value="HDIG"/>
    <property type="match status" value="1"/>
</dbReference>
<evidence type="ECO:0000259" key="1">
    <source>
        <dbReference type="PROSITE" id="PS51833"/>
    </source>
</evidence>
<dbReference type="PROSITE" id="PS51833">
    <property type="entry name" value="HDOD"/>
    <property type="match status" value="1"/>
</dbReference>
<dbReference type="PANTHER" id="PTHR33525:SF3">
    <property type="entry name" value="RIBONUCLEASE Y"/>
    <property type="match status" value="1"/>
</dbReference>
<gene>
    <name evidence="2" type="ORF">J3U88_10150</name>
</gene>
<dbReference type="InterPro" id="IPR052340">
    <property type="entry name" value="RNase_Y/CdgJ"/>
</dbReference>
<dbReference type="RefSeq" id="WP_207858605.1">
    <property type="nucleotide sequence ID" value="NZ_JAFREP010000007.1"/>
</dbReference>
<dbReference type="Pfam" id="PF08668">
    <property type="entry name" value="HDOD"/>
    <property type="match status" value="1"/>
</dbReference>
<feature type="domain" description="HDOD" evidence="1">
    <location>
        <begin position="15"/>
        <end position="210"/>
    </location>
</feature>
<comment type="caution">
    <text evidence="2">The sequence shown here is derived from an EMBL/GenBank/DDBJ whole genome shotgun (WGS) entry which is preliminary data.</text>
</comment>
<dbReference type="InterPro" id="IPR013976">
    <property type="entry name" value="HDOD"/>
</dbReference>
<evidence type="ECO:0000313" key="3">
    <source>
        <dbReference type="Proteomes" id="UP000664417"/>
    </source>
</evidence>
<dbReference type="SUPFAM" id="SSF109604">
    <property type="entry name" value="HD-domain/PDEase-like"/>
    <property type="match status" value="1"/>
</dbReference>
<accession>A0A8J7U3J7</accession>
<organism evidence="2 3">
    <name type="scientific">Acanthopleuribacter pedis</name>
    <dbReference type="NCBI Taxonomy" id="442870"/>
    <lineage>
        <taxon>Bacteria</taxon>
        <taxon>Pseudomonadati</taxon>
        <taxon>Acidobacteriota</taxon>
        <taxon>Holophagae</taxon>
        <taxon>Acanthopleuribacterales</taxon>
        <taxon>Acanthopleuribacteraceae</taxon>
        <taxon>Acanthopleuribacter</taxon>
    </lineage>
</organism>
<dbReference type="PANTHER" id="PTHR33525">
    <property type="match status" value="1"/>
</dbReference>
<evidence type="ECO:0000313" key="2">
    <source>
        <dbReference type="EMBL" id="MBO1318824.1"/>
    </source>
</evidence>
<sequence length="290" mass="32516">MTGTVSQYVANIDNLPVLPEIAQKVIALADAPRPNIAELADLIQKDLSITANIFKLINSGYFSLRREIADVRQAVVLLGLQQVRNLVVTMVSVNHFEEPPGSPLKLANFWDHCLGVATITQSLAQRFKFGEAPNLYLAALLHDVGKIIIQCHYPDDLSQIVDYMEQNHCAMVQAEQAILGFTHAEIGGVLAEKWQLPSSVCEAITYHHQCQKANDHVFAAILQFADFITKGRLQAVYGDQFTDVVFDDEPCWKILKQRFAAQNIDFERLLLEMDDEIDKARELVRQARGS</sequence>
<dbReference type="InterPro" id="IPR006675">
    <property type="entry name" value="HDIG_dom"/>
</dbReference>